<accession>A0AA95KD11</accession>
<evidence type="ECO:0000313" key="2">
    <source>
        <dbReference type="Proteomes" id="UP001177595"/>
    </source>
</evidence>
<organism evidence="1 2">
    <name type="scientific">Arsenophonus nasoniae</name>
    <name type="common">son-killer infecting Nasonia vitripennis</name>
    <dbReference type="NCBI Taxonomy" id="638"/>
    <lineage>
        <taxon>Bacteria</taxon>
        <taxon>Pseudomonadati</taxon>
        <taxon>Pseudomonadota</taxon>
        <taxon>Gammaproteobacteria</taxon>
        <taxon>Enterobacterales</taxon>
        <taxon>Morganellaceae</taxon>
        <taxon>Arsenophonus</taxon>
    </lineage>
</organism>
<sequence>MQYSNVVVLPISKSPTMSSLEMVGYINAERKAKAEAEGVKFPCKKYRRLQHNNFMAKTPKVLGENHSAKFLAQYKDSIGRELPCYRFPKREACLMAMSYSYELQAQVFDHMTELEGGKDINLLDLSGLTELTIKQMQDRVALAEKYSFTEHGQKGSNLMTLRRKEKKSIKKAEQLVRDLIQFKLCDLGDFPEIDEEKKPHEELCRIH</sequence>
<dbReference type="EMBL" id="CP123504">
    <property type="protein sequence ID" value="WGM00909.1"/>
    <property type="molecule type" value="Genomic_DNA"/>
</dbReference>
<gene>
    <name evidence="1" type="ORF">QE210_13785</name>
</gene>
<dbReference type="RefSeq" id="WP_280624451.1">
    <property type="nucleotide sequence ID" value="NZ_CP123504.1"/>
</dbReference>
<protein>
    <submittedName>
        <fullName evidence="1">Rha family transcriptional regulator</fullName>
    </submittedName>
</protein>
<reference evidence="1" key="1">
    <citation type="submission" date="2023-04" db="EMBL/GenBank/DDBJ databases">
        <title>Genome dynamics across the evolutionary transition to endosymbiosis.</title>
        <authorList>
            <person name="Siozios S."/>
            <person name="Nadal-Jimenez P."/>
            <person name="Azagi T."/>
            <person name="Sprong H."/>
            <person name="Frost C.L."/>
            <person name="Parratt S.R."/>
            <person name="Taylor G."/>
            <person name="Brettell L."/>
            <person name="Lew K.C."/>
            <person name="Croft L."/>
            <person name="King K.C."/>
            <person name="Brockhurst M.A."/>
            <person name="Hypsa V."/>
            <person name="Novakova E."/>
            <person name="Darby A.C."/>
            <person name="Hurst G.D.D."/>
        </authorList>
    </citation>
    <scope>NUCLEOTIDE SEQUENCE</scope>
    <source>
        <strain evidence="1">APv</strain>
    </source>
</reference>
<evidence type="ECO:0000313" key="1">
    <source>
        <dbReference type="EMBL" id="WGM00909.1"/>
    </source>
</evidence>
<name>A0AA95KD11_9GAMM</name>
<dbReference type="AlphaFoldDB" id="A0AA95KD11"/>
<proteinExistence type="predicted"/>
<dbReference type="Proteomes" id="UP001177595">
    <property type="component" value="Chromosome"/>
</dbReference>